<organism evidence="3 4">
    <name type="scientific">Ferrimonas pelagia</name>
    <dbReference type="NCBI Taxonomy" id="1177826"/>
    <lineage>
        <taxon>Bacteria</taxon>
        <taxon>Pseudomonadati</taxon>
        <taxon>Pseudomonadota</taxon>
        <taxon>Gammaproteobacteria</taxon>
        <taxon>Alteromonadales</taxon>
        <taxon>Ferrimonadaceae</taxon>
        <taxon>Ferrimonas</taxon>
    </lineage>
</organism>
<evidence type="ECO:0000256" key="2">
    <source>
        <dbReference type="SAM" id="Phobius"/>
    </source>
</evidence>
<evidence type="ECO:0000313" key="3">
    <source>
        <dbReference type="EMBL" id="GAA4874602.1"/>
    </source>
</evidence>
<keyword evidence="1" id="KW-0175">Coiled coil</keyword>
<feature type="coiled-coil region" evidence="1">
    <location>
        <begin position="65"/>
        <end position="92"/>
    </location>
</feature>
<keyword evidence="2" id="KW-0472">Membrane</keyword>
<dbReference type="Pfam" id="PF10975">
    <property type="entry name" value="DUF2802"/>
    <property type="match status" value="1"/>
</dbReference>
<keyword evidence="2" id="KW-1133">Transmembrane helix</keyword>
<sequence>MMDWILPLALVAVGLTVLLSVLLWWSHRRFAQLERKCDALKLLQKAAQSTNDHLQREMAEIRTGALGVGRRVKELEQELELLSARQDEVKQNDPEARLYNRAMKMVELGADVEEIMRECELPRAEAQLLVTLHRRSQ</sequence>
<accession>A0ABP9EEL8</accession>
<protein>
    <submittedName>
        <fullName evidence="3">DUF2802 domain-containing protein</fullName>
    </submittedName>
</protein>
<gene>
    <name evidence="3" type="ORF">GCM10023333_04500</name>
</gene>
<comment type="caution">
    <text evidence="3">The sequence shown here is derived from an EMBL/GenBank/DDBJ whole genome shotgun (WGS) entry which is preliminary data.</text>
</comment>
<evidence type="ECO:0000256" key="1">
    <source>
        <dbReference type="SAM" id="Coils"/>
    </source>
</evidence>
<feature type="transmembrane region" description="Helical" evidence="2">
    <location>
        <begin position="6"/>
        <end position="26"/>
    </location>
</feature>
<dbReference type="Proteomes" id="UP001499988">
    <property type="component" value="Unassembled WGS sequence"/>
</dbReference>
<evidence type="ECO:0000313" key="4">
    <source>
        <dbReference type="Proteomes" id="UP001499988"/>
    </source>
</evidence>
<keyword evidence="2" id="KW-0812">Transmembrane</keyword>
<keyword evidence="4" id="KW-1185">Reference proteome</keyword>
<dbReference type="InterPro" id="IPR021244">
    <property type="entry name" value="DUF2802"/>
</dbReference>
<name>A0ABP9EEL8_9GAMM</name>
<reference evidence="4" key="1">
    <citation type="journal article" date="2019" name="Int. J. Syst. Evol. Microbiol.">
        <title>The Global Catalogue of Microorganisms (GCM) 10K type strain sequencing project: providing services to taxonomists for standard genome sequencing and annotation.</title>
        <authorList>
            <consortium name="The Broad Institute Genomics Platform"/>
            <consortium name="The Broad Institute Genome Sequencing Center for Infectious Disease"/>
            <person name="Wu L."/>
            <person name="Ma J."/>
        </authorList>
    </citation>
    <scope>NUCLEOTIDE SEQUENCE [LARGE SCALE GENOMIC DNA]</scope>
    <source>
        <strain evidence="4">JCM 18401</strain>
    </source>
</reference>
<dbReference type="EMBL" id="BAABJZ010000006">
    <property type="protein sequence ID" value="GAA4874602.1"/>
    <property type="molecule type" value="Genomic_DNA"/>
</dbReference>
<proteinExistence type="predicted"/>